<accession>A0ABN7K9V8</accession>
<evidence type="ECO:0000256" key="1">
    <source>
        <dbReference type="PROSITE-ProRule" id="PRU00169"/>
    </source>
</evidence>
<feature type="domain" description="Response regulatory" evidence="2">
    <location>
        <begin position="13"/>
        <end position="127"/>
    </location>
</feature>
<dbReference type="Gene3D" id="1.10.10.10">
    <property type="entry name" value="Winged helix-like DNA-binding domain superfamily/Winged helix DNA-binding domain"/>
    <property type="match status" value="1"/>
</dbReference>
<dbReference type="PANTHER" id="PTHR43228">
    <property type="entry name" value="TWO-COMPONENT RESPONSE REGULATOR"/>
    <property type="match status" value="1"/>
</dbReference>
<dbReference type="PROSITE" id="PS50110">
    <property type="entry name" value="RESPONSE_REGULATORY"/>
    <property type="match status" value="1"/>
</dbReference>
<dbReference type="SMART" id="SM00448">
    <property type="entry name" value="REC"/>
    <property type="match status" value="1"/>
</dbReference>
<dbReference type="EMBL" id="CAJHOE010000008">
    <property type="protein sequence ID" value="CAD7289303.1"/>
    <property type="molecule type" value="Genomic_DNA"/>
</dbReference>
<organism evidence="3 4">
    <name type="scientific">Campylobacter suis</name>
    <dbReference type="NCBI Taxonomy" id="2790657"/>
    <lineage>
        <taxon>Bacteria</taxon>
        <taxon>Pseudomonadati</taxon>
        <taxon>Campylobacterota</taxon>
        <taxon>Epsilonproteobacteria</taxon>
        <taxon>Campylobacterales</taxon>
        <taxon>Campylobacteraceae</taxon>
        <taxon>Campylobacter</taxon>
    </lineage>
</organism>
<proteinExistence type="predicted"/>
<name>A0ABN7K9V8_9BACT</name>
<comment type="caution">
    <text evidence="3">The sequence shown here is derived from an EMBL/GenBank/DDBJ whole genome shotgun (WGS) entry which is preliminary data.</text>
</comment>
<gene>
    <name evidence="3" type="primary">mprA_2</name>
    <name evidence="3" type="ORF">LMG8286_01742</name>
</gene>
<dbReference type="Pfam" id="PF00072">
    <property type="entry name" value="Response_reg"/>
    <property type="match status" value="1"/>
</dbReference>
<dbReference type="PANTHER" id="PTHR43228:SF1">
    <property type="entry name" value="TWO-COMPONENT RESPONSE REGULATOR ARR22"/>
    <property type="match status" value="1"/>
</dbReference>
<dbReference type="InterPro" id="IPR036388">
    <property type="entry name" value="WH-like_DNA-bd_sf"/>
</dbReference>
<evidence type="ECO:0000313" key="3">
    <source>
        <dbReference type="EMBL" id="CAD7289303.1"/>
    </source>
</evidence>
<evidence type="ECO:0000313" key="4">
    <source>
        <dbReference type="Proteomes" id="UP000789359"/>
    </source>
</evidence>
<dbReference type="InterPro" id="IPR001789">
    <property type="entry name" value="Sig_transdc_resp-reg_receiver"/>
</dbReference>
<feature type="modified residue" description="4-aspartylphosphate" evidence="1">
    <location>
        <position position="62"/>
    </location>
</feature>
<dbReference type="InterPro" id="IPR011006">
    <property type="entry name" value="CheY-like_superfamily"/>
</dbReference>
<keyword evidence="4" id="KW-1185">Reference proteome</keyword>
<sequence>MSEKALKLLNDVSILIAEDDEIAINVIKNSLKPHCKALHCAKDGMQALELFNKFNADIIMTDIHMPIMNGFDMMKAVLKLKPHQKFLVFTSFDSDDNLIKSLEQGAMMFLKKPIDMQELYRALITLNFRSKPQLIALTQSVSIDLQKERIYKDGVEVYLSFLQNKFFWLLAYNLNNLVTYEMVEEFVYEYELVNKNAIQKLVYRLKIELGVEIKNIFESGYIMTNES</sequence>
<dbReference type="RefSeq" id="WP_230057479.1">
    <property type="nucleotide sequence ID" value="NZ_CAJHOE010000008.1"/>
</dbReference>
<reference evidence="3 4" key="1">
    <citation type="submission" date="2020-11" db="EMBL/GenBank/DDBJ databases">
        <authorList>
            <person name="Peeters C."/>
        </authorList>
    </citation>
    <scope>NUCLEOTIDE SEQUENCE [LARGE SCALE GENOMIC DNA]</scope>
    <source>
        <strain evidence="3 4">LMG 8286</strain>
    </source>
</reference>
<dbReference type="Gene3D" id="3.40.50.2300">
    <property type="match status" value="1"/>
</dbReference>
<keyword evidence="1" id="KW-0597">Phosphoprotein</keyword>
<protein>
    <submittedName>
        <fullName evidence="3">Response regulator MprA</fullName>
    </submittedName>
</protein>
<dbReference type="Proteomes" id="UP000789359">
    <property type="component" value="Unassembled WGS sequence"/>
</dbReference>
<evidence type="ECO:0000259" key="2">
    <source>
        <dbReference type="PROSITE" id="PS50110"/>
    </source>
</evidence>
<dbReference type="InterPro" id="IPR052048">
    <property type="entry name" value="ST_Response_Regulator"/>
</dbReference>
<dbReference type="SUPFAM" id="SSF52172">
    <property type="entry name" value="CheY-like"/>
    <property type="match status" value="1"/>
</dbReference>